<dbReference type="InterPro" id="IPR002156">
    <property type="entry name" value="RNaseH_domain"/>
</dbReference>
<dbReference type="InterPro" id="IPR044730">
    <property type="entry name" value="RNase_H-like_dom_plant"/>
</dbReference>
<dbReference type="Gene3D" id="3.30.420.10">
    <property type="entry name" value="Ribonuclease H-like superfamily/Ribonuclease H"/>
    <property type="match status" value="1"/>
</dbReference>
<sequence length="136" mass="15297">MKQEEGNMNLKLCNAREQDEDDGIYRRGFERDLLNWICGWDFRDISATGLGVVVRNHQEEVIGAMSKKISLPYSVVDEEALACRRAVIFARELGITEVEVEVEGDSAMVIDFINSKGYCMAGCGHIIEDSRLATYT</sequence>
<name>A0AAW2D983_9ROSI</name>
<dbReference type="Pfam" id="PF13456">
    <property type="entry name" value="RVT_3"/>
    <property type="match status" value="1"/>
</dbReference>
<dbReference type="Proteomes" id="UP001459277">
    <property type="component" value="Unassembled WGS sequence"/>
</dbReference>
<evidence type="ECO:0000313" key="3">
    <source>
        <dbReference type="Proteomes" id="UP001459277"/>
    </source>
</evidence>
<proteinExistence type="predicted"/>
<protein>
    <recommendedName>
        <fullName evidence="1">RNase H type-1 domain-containing protein</fullName>
    </recommendedName>
</protein>
<dbReference type="InterPro" id="IPR036397">
    <property type="entry name" value="RNaseH_sf"/>
</dbReference>
<dbReference type="EMBL" id="JAZDWU010000003">
    <property type="protein sequence ID" value="KAL0007140.1"/>
    <property type="molecule type" value="Genomic_DNA"/>
</dbReference>
<evidence type="ECO:0000313" key="2">
    <source>
        <dbReference type="EMBL" id="KAL0007140.1"/>
    </source>
</evidence>
<dbReference type="CDD" id="cd06222">
    <property type="entry name" value="RNase_H_like"/>
    <property type="match status" value="1"/>
</dbReference>
<keyword evidence="3" id="KW-1185">Reference proteome</keyword>
<feature type="domain" description="RNase H type-1" evidence="1">
    <location>
        <begin position="45"/>
        <end position="117"/>
    </location>
</feature>
<gene>
    <name evidence="2" type="ORF">SO802_008642</name>
</gene>
<accession>A0AAW2D983</accession>
<evidence type="ECO:0000259" key="1">
    <source>
        <dbReference type="Pfam" id="PF13456"/>
    </source>
</evidence>
<dbReference type="PANTHER" id="PTHR47074">
    <property type="entry name" value="BNAC02G40300D PROTEIN"/>
    <property type="match status" value="1"/>
</dbReference>
<dbReference type="InterPro" id="IPR052929">
    <property type="entry name" value="RNase_H-like_EbsB-rel"/>
</dbReference>
<organism evidence="2 3">
    <name type="scientific">Lithocarpus litseifolius</name>
    <dbReference type="NCBI Taxonomy" id="425828"/>
    <lineage>
        <taxon>Eukaryota</taxon>
        <taxon>Viridiplantae</taxon>
        <taxon>Streptophyta</taxon>
        <taxon>Embryophyta</taxon>
        <taxon>Tracheophyta</taxon>
        <taxon>Spermatophyta</taxon>
        <taxon>Magnoliopsida</taxon>
        <taxon>eudicotyledons</taxon>
        <taxon>Gunneridae</taxon>
        <taxon>Pentapetalae</taxon>
        <taxon>rosids</taxon>
        <taxon>fabids</taxon>
        <taxon>Fagales</taxon>
        <taxon>Fagaceae</taxon>
        <taxon>Lithocarpus</taxon>
    </lineage>
</organism>
<dbReference type="AlphaFoldDB" id="A0AAW2D983"/>
<comment type="caution">
    <text evidence="2">The sequence shown here is derived from an EMBL/GenBank/DDBJ whole genome shotgun (WGS) entry which is preliminary data.</text>
</comment>
<dbReference type="GO" id="GO:0003676">
    <property type="term" value="F:nucleic acid binding"/>
    <property type="evidence" value="ECO:0007669"/>
    <property type="project" value="InterPro"/>
</dbReference>
<dbReference type="PANTHER" id="PTHR47074:SF48">
    <property type="entry name" value="POLYNUCLEOTIDYL TRANSFERASE, RIBONUCLEASE H-LIKE SUPERFAMILY PROTEIN"/>
    <property type="match status" value="1"/>
</dbReference>
<reference evidence="2 3" key="1">
    <citation type="submission" date="2024-01" db="EMBL/GenBank/DDBJ databases">
        <title>A telomere-to-telomere, gap-free genome of sweet tea (Lithocarpus litseifolius).</title>
        <authorList>
            <person name="Zhou J."/>
        </authorList>
    </citation>
    <scope>NUCLEOTIDE SEQUENCE [LARGE SCALE GENOMIC DNA]</scope>
    <source>
        <strain evidence="2">Zhou-2022a</strain>
        <tissue evidence="2">Leaf</tissue>
    </source>
</reference>
<dbReference type="GO" id="GO:0004523">
    <property type="term" value="F:RNA-DNA hybrid ribonuclease activity"/>
    <property type="evidence" value="ECO:0007669"/>
    <property type="project" value="InterPro"/>
</dbReference>